<comment type="caution">
    <text evidence="1">The sequence shown here is derived from an EMBL/GenBank/DDBJ whole genome shotgun (WGS) entry which is preliminary data.</text>
</comment>
<keyword evidence="2" id="KW-1185">Reference proteome</keyword>
<evidence type="ECO:0000313" key="1">
    <source>
        <dbReference type="EMBL" id="KAK1144413.1"/>
    </source>
</evidence>
<sequence>MEPEGPESDGKESLGRRAVRFVINAVPESEKKIDLIEERLGSIEQVLRELRSSMGSSSKSPAEPYYHATPVSGHATPSTAEFRSNTTAALDQHEADPAFEGNSSLAAHSAYASRFLETAVSRSALQMSTPKMGAALSTLKQMVNMQDNQTSSSAREVRFPNQRAMPNSGLRDLIMPPIQSVLPVLRRLKEDPPTALQGFCPFIPAERLIEKCKEVYFATEEYSDATFIVVNGGLFYVFSEYSYTVKDDETRENYRKYLKLCHANLETALANLSLLMPARMESVEALTLGAVHAIEISKPSFALTLTSTASRLCQTLGYHRASSMENDSAAVKEHKNRLFWSIYCIDKALSLRLGRASTIQDYDISLSWESSTLVGLEPFRDIYMLWIRLAKIQGKVYEKLYSPAALCQPETERVGHARQLALDMQWKVMEPFKTVPKMNIVEELYVRSDEVCRLSVLTLIYRAIPPPPESPSTFIKECIETARIALESHQTCMAMFREVDEYLMRSYLHWTILYSPFVPFIVLFCHIIEVSSHSDLKRIEDFVASVEPVCALSEAIAKMHRLCQVLSTVARLYLEAKSQAQTQQDQSLASVGHEFDSYFTALGLAPAPTDDTEMRWTAGAAVPGPANPAAAAATVAATPLAGEMPTEMRGLEGQALPGQALPMNGPQTTLGNWFSGNQHMMGLLEEDLSLFDPRAWPQQI</sequence>
<gene>
    <name evidence="1" type="ORF">N8T08_005566</name>
</gene>
<name>A0ACC3B232_9EURO</name>
<evidence type="ECO:0000313" key="2">
    <source>
        <dbReference type="Proteomes" id="UP001177260"/>
    </source>
</evidence>
<dbReference type="EMBL" id="JAOPJF010000031">
    <property type="protein sequence ID" value="KAK1144413.1"/>
    <property type="molecule type" value="Genomic_DNA"/>
</dbReference>
<proteinExistence type="predicted"/>
<protein>
    <submittedName>
        <fullName evidence="1">Uncharacterized protein</fullName>
    </submittedName>
</protein>
<organism evidence="1 2">
    <name type="scientific">Aspergillus melleus</name>
    <dbReference type="NCBI Taxonomy" id="138277"/>
    <lineage>
        <taxon>Eukaryota</taxon>
        <taxon>Fungi</taxon>
        <taxon>Dikarya</taxon>
        <taxon>Ascomycota</taxon>
        <taxon>Pezizomycotina</taxon>
        <taxon>Eurotiomycetes</taxon>
        <taxon>Eurotiomycetidae</taxon>
        <taxon>Eurotiales</taxon>
        <taxon>Aspergillaceae</taxon>
        <taxon>Aspergillus</taxon>
        <taxon>Aspergillus subgen. Circumdati</taxon>
    </lineage>
</organism>
<reference evidence="1 2" key="1">
    <citation type="journal article" date="2023" name="ACS Omega">
        <title>Identification of the Neoaspergillic Acid Biosynthesis Gene Cluster by Establishing an In Vitro CRISPR-Ribonucleoprotein Genetic System in Aspergillus melleus.</title>
        <authorList>
            <person name="Yuan B."/>
            <person name="Grau M.F."/>
            <person name="Murata R.M."/>
            <person name="Torok T."/>
            <person name="Venkateswaran K."/>
            <person name="Stajich J.E."/>
            <person name="Wang C.C.C."/>
        </authorList>
    </citation>
    <scope>NUCLEOTIDE SEQUENCE [LARGE SCALE GENOMIC DNA]</scope>
    <source>
        <strain evidence="1 2">IMV 1140</strain>
    </source>
</reference>
<accession>A0ACC3B232</accession>
<dbReference type="Proteomes" id="UP001177260">
    <property type="component" value="Unassembled WGS sequence"/>
</dbReference>